<protein>
    <submittedName>
        <fullName evidence="1">Helix-turn-helix domain-containing protein</fullName>
    </submittedName>
</protein>
<gene>
    <name evidence="1" type="ORF">ACI1P1_27225</name>
</gene>
<name>A0ACC7P5K7_9BACL</name>
<evidence type="ECO:0000313" key="1">
    <source>
        <dbReference type="EMBL" id="MFM9331995.1"/>
    </source>
</evidence>
<accession>A0ACC7P5K7</accession>
<reference evidence="1" key="1">
    <citation type="submission" date="2024-12" db="EMBL/GenBank/DDBJ databases">
        <authorList>
            <person name="Wu N."/>
        </authorList>
    </citation>
    <scope>NUCLEOTIDE SEQUENCE</scope>
    <source>
        <strain evidence="1">P15</strain>
    </source>
</reference>
<keyword evidence="2" id="KW-1185">Reference proteome</keyword>
<dbReference type="Proteomes" id="UP001631969">
    <property type="component" value="Unassembled WGS sequence"/>
</dbReference>
<evidence type="ECO:0000313" key="2">
    <source>
        <dbReference type="Proteomes" id="UP001631969"/>
    </source>
</evidence>
<comment type="caution">
    <text evidence="1">The sequence shown here is derived from an EMBL/GenBank/DDBJ whole genome shotgun (WGS) entry which is preliminary data.</text>
</comment>
<proteinExistence type="predicted"/>
<organism evidence="1 2">
    <name type="scientific">Paenibacillus mesotrionivorans</name>
    <dbReference type="NCBI Taxonomy" id="3160968"/>
    <lineage>
        <taxon>Bacteria</taxon>
        <taxon>Bacillati</taxon>
        <taxon>Bacillota</taxon>
        <taxon>Bacilli</taxon>
        <taxon>Bacillales</taxon>
        <taxon>Paenibacillaceae</taxon>
        <taxon>Paenibacillus</taxon>
    </lineage>
</organism>
<dbReference type="EMBL" id="JBJURJ010000024">
    <property type="protein sequence ID" value="MFM9331995.1"/>
    <property type="molecule type" value="Genomic_DNA"/>
</dbReference>
<sequence length="603" mass="67494">MLSAEHIGRRIALLRKERRLSQEQLAEQLNVSPQAVSKWETGKSVPETASLPLLSRVLGQSIDSILLPRQLVVLSVVYTDGDDQEDVTQRVNAFVSGDRLRLRVEDGELAAAAATCDRMKVLLMKLEAPAGIFFICAPEGELLDLRLAAGVPEGAPVYTAGFGELQFIHGVYGNRHHARNVMNKLAHYQYFRWNGFMANHEQFPSLTENEGSDYLLLVYLNEEGIYAVSCREGERIRYNADRTRLYRDVRSSDSYTVAGVGQLGFGKGQDCSWAGALLLSLKTMGVDTSYETVMGVSGACWRIAFASVWDFSSADALVACDYAAPAFHAYGIKPIWADRISKEERKRVKEQIVSDVESHQLPVAINLRVAPEWGVITGYADSGNTLLCRTYFDEEVFMKQEHEPAFQEEMARTGGYLYVDNWPFALVRMGETYQAPPAVESLLASLRLRMDTMGKIENRGYKLGYAAFEAWRLGLSDDSWYIDAKEEDVRRRYLVNRFCLAALTDARRSAAVYLTSSRELLPEGGGREQLDLLAGLYACIAERLEAALARFQEEPAASVGHEEYWPQEARKTQAELLLWAAGQETEADQWVQGILEAAAKMIR</sequence>